<dbReference type="InterPro" id="IPR006218">
    <property type="entry name" value="DAHP1/KDSA"/>
</dbReference>
<dbReference type="UniPathway" id="UPA00053">
    <property type="reaction ID" value="UER00084"/>
</dbReference>
<dbReference type="OrthoDB" id="9807331at2"/>
<keyword evidence="5 8" id="KW-0808">Transferase</keyword>
<comment type="catalytic activity">
    <reaction evidence="7 8">
        <text>D-erythrose 4-phosphate + phosphoenolpyruvate + H2O = 7-phospho-2-dehydro-3-deoxy-D-arabino-heptonate + phosphate</text>
        <dbReference type="Rhea" id="RHEA:14717"/>
        <dbReference type="ChEBI" id="CHEBI:15377"/>
        <dbReference type="ChEBI" id="CHEBI:16897"/>
        <dbReference type="ChEBI" id="CHEBI:43474"/>
        <dbReference type="ChEBI" id="CHEBI:58394"/>
        <dbReference type="ChEBI" id="CHEBI:58702"/>
        <dbReference type="EC" id="2.5.1.54"/>
    </reaction>
</comment>
<keyword evidence="6 8" id="KW-0057">Aromatic amino acid biosynthesis</keyword>
<dbReference type="GO" id="GO:0009423">
    <property type="term" value="P:chorismate biosynthetic process"/>
    <property type="evidence" value="ECO:0007669"/>
    <property type="project" value="UniProtKB-UniPathway"/>
</dbReference>
<dbReference type="AlphaFoldDB" id="A0A553V0D8"/>
<sequence length="377" mass="40461">MSDSANTVAPATPVTAQPIANAHVTRFEPLTSPRDLKAEQPLSAAAEATVTASRASVERIVNKQDPRLLLIVGPCSIHDEAQALDYAGRLAALRTQYADRLEIVMRVYMDKPRTTVGWRGYLNDPHMDGKNDFNLGLSKTRRLMLKINELGMPVGTELLDPFVPQYIDDQLSWAAIGARTTESQTHRAMVSGISTPVGFKNGTGGNIKLAVDAIVSSGKPHTFLGITDEGQAAVVSTKGNPDGHVILRGGRFGPNYAAEHVQETLGLLADAGVTAGIVVDCSHHNSSYQFEKQLGAWHDVIAQRVAGNDALVGLMLESNLIEGKQSIPADPAELKYGVSVTDACVGWQTTEELLKWAYDQMGAVMGQPAPEQEAVKS</sequence>
<evidence type="ECO:0000256" key="4">
    <source>
        <dbReference type="ARBA" id="ARBA00022605"/>
    </source>
</evidence>
<evidence type="ECO:0000256" key="8">
    <source>
        <dbReference type="PIRNR" id="PIRNR001361"/>
    </source>
</evidence>
<evidence type="ECO:0000256" key="5">
    <source>
        <dbReference type="ARBA" id="ARBA00022679"/>
    </source>
</evidence>
<dbReference type="SUPFAM" id="SSF51569">
    <property type="entry name" value="Aldolase"/>
    <property type="match status" value="1"/>
</dbReference>
<evidence type="ECO:0000313" key="11">
    <source>
        <dbReference type="Proteomes" id="UP000316092"/>
    </source>
</evidence>
<dbReference type="PANTHER" id="PTHR21225:SF12">
    <property type="entry name" value="PHOSPHO-2-DEHYDRO-3-DEOXYHEPTONATE ALDOLASE, TYROSINE-INHIBITED"/>
    <property type="match status" value="1"/>
</dbReference>
<keyword evidence="4 8" id="KW-0028">Amino-acid biosynthesis</keyword>
<reference evidence="10 11" key="1">
    <citation type="submission" date="2019-07" db="EMBL/GenBank/DDBJ databases">
        <title>Deinococcus detaillus sp. nov., isolated from humus soil in Antarctica.</title>
        <authorList>
            <person name="Zhang K."/>
        </authorList>
    </citation>
    <scope>NUCLEOTIDE SEQUENCE [LARGE SCALE GENOMIC DNA]</scope>
    <source>
        <strain evidence="10 11">H1</strain>
    </source>
</reference>
<dbReference type="RefSeq" id="WP_143720524.1">
    <property type="nucleotide sequence ID" value="NZ_VKDB01000007.1"/>
</dbReference>
<dbReference type="EMBL" id="VKDB01000007">
    <property type="protein sequence ID" value="TSA85912.1"/>
    <property type="molecule type" value="Genomic_DNA"/>
</dbReference>
<name>A0A553V0D8_9DEIO</name>
<evidence type="ECO:0000256" key="2">
    <source>
        <dbReference type="ARBA" id="ARBA00004688"/>
    </source>
</evidence>
<comment type="caution">
    <text evidence="10">The sequence shown here is derived from an EMBL/GenBank/DDBJ whole genome shotgun (WGS) entry which is preliminary data.</text>
</comment>
<proteinExistence type="inferred from homology"/>
<dbReference type="GO" id="GO:0005737">
    <property type="term" value="C:cytoplasm"/>
    <property type="evidence" value="ECO:0007669"/>
    <property type="project" value="TreeGrafter"/>
</dbReference>
<evidence type="ECO:0000259" key="9">
    <source>
        <dbReference type="Pfam" id="PF00793"/>
    </source>
</evidence>
<comment type="pathway">
    <text evidence="2 8">Metabolic intermediate biosynthesis; chorismate biosynthesis; chorismate from D-erythrose 4-phosphate and phosphoenolpyruvate: step 1/7.</text>
</comment>
<dbReference type="Proteomes" id="UP000316092">
    <property type="component" value="Unassembled WGS sequence"/>
</dbReference>
<evidence type="ECO:0000313" key="10">
    <source>
        <dbReference type="EMBL" id="TSA85912.1"/>
    </source>
</evidence>
<dbReference type="GO" id="GO:0009073">
    <property type="term" value="P:aromatic amino acid family biosynthetic process"/>
    <property type="evidence" value="ECO:0007669"/>
    <property type="project" value="UniProtKB-KW"/>
</dbReference>
<organism evidence="10 11">
    <name type="scientific">Deinococcus detaillensis</name>
    <dbReference type="NCBI Taxonomy" id="2592048"/>
    <lineage>
        <taxon>Bacteria</taxon>
        <taxon>Thermotogati</taxon>
        <taxon>Deinococcota</taxon>
        <taxon>Deinococci</taxon>
        <taxon>Deinococcales</taxon>
        <taxon>Deinococcaceae</taxon>
        <taxon>Deinococcus</taxon>
    </lineage>
</organism>
<protein>
    <recommendedName>
        <fullName evidence="8">Phospho-2-dehydro-3-deoxyheptonate aldolase</fullName>
        <ecNumber evidence="8">2.5.1.54</ecNumber>
    </recommendedName>
</protein>
<comment type="function">
    <text evidence="1 8">Stereospecific condensation of phosphoenolpyruvate (PEP) and D-erythrose-4-phosphate (E4P) giving rise to 3-deoxy-D-arabino-heptulosonate-7-phosphate (DAHP).</text>
</comment>
<dbReference type="Pfam" id="PF00793">
    <property type="entry name" value="DAHP_synth_1"/>
    <property type="match status" value="1"/>
</dbReference>
<dbReference type="NCBIfam" id="NF009395">
    <property type="entry name" value="PRK12755.1"/>
    <property type="match status" value="1"/>
</dbReference>
<evidence type="ECO:0000256" key="1">
    <source>
        <dbReference type="ARBA" id="ARBA00003726"/>
    </source>
</evidence>
<dbReference type="FunFam" id="3.20.20.70:FF:000005">
    <property type="entry name" value="Phospho-2-dehydro-3-deoxyheptonate aldolase"/>
    <property type="match status" value="1"/>
</dbReference>
<accession>A0A553V0D8</accession>
<dbReference type="PIRSF" id="PIRSF001361">
    <property type="entry name" value="DAHP_synthase"/>
    <property type="match status" value="1"/>
</dbReference>
<comment type="similarity">
    <text evidence="3 8">Belongs to the class-I DAHP synthase family.</text>
</comment>
<keyword evidence="11" id="KW-1185">Reference proteome</keyword>
<dbReference type="InterPro" id="IPR006219">
    <property type="entry name" value="DAHP_synth_1"/>
</dbReference>
<dbReference type="PANTHER" id="PTHR21225">
    <property type="entry name" value="PHOSPHO-2-DEHYDRO-3-DEOXYHEPTONATE ALDOLASE DAHP SYNTHETASE"/>
    <property type="match status" value="1"/>
</dbReference>
<dbReference type="GO" id="GO:0003849">
    <property type="term" value="F:3-deoxy-7-phosphoheptulonate synthase activity"/>
    <property type="evidence" value="ECO:0007669"/>
    <property type="project" value="UniProtKB-EC"/>
</dbReference>
<dbReference type="GO" id="GO:0008652">
    <property type="term" value="P:amino acid biosynthetic process"/>
    <property type="evidence" value="ECO:0007669"/>
    <property type="project" value="UniProtKB-KW"/>
</dbReference>
<dbReference type="NCBIfam" id="TIGR00034">
    <property type="entry name" value="aroFGH"/>
    <property type="match status" value="1"/>
</dbReference>
<gene>
    <name evidence="10" type="ORF">FNU79_09045</name>
</gene>
<evidence type="ECO:0000256" key="6">
    <source>
        <dbReference type="ARBA" id="ARBA00023141"/>
    </source>
</evidence>
<feature type="domain" description="DAHP synthetase I/KDSA" evidence="9">
    <location>
        <begin position="59"/>
        <end position="354"/>
    </location>
</feature>
<dbReference type="InterPro" id="IPR013785">
    <property type="entry name" value="Aldolase_TIM"/>
</dbReference>
<evidence type="ECO:0000256" key="7">
    <source>
        <dbReference type="ARBA" id="ARBA00047508"/>
    </source>
</evidence>
<dbReference type="EC" id="2.5.1.54" evidence="8"/>
<evidence type="ECO:0000256" key="3">
    <source>
        <dbReference type="ARBA" id="ARBA00007985"/>
    </source>
</evidence>
<dbReference type="Gene3D" id="3.20.20.70">
    <property type="entry name" value="Aldolase class I"/>
    <property type="match status" value="1"/>
</dbReference>